<accession>D4S2K7</accession>
<dbReference type="EMBL" id="ABWN01000040">
    <property type="protein sequence ID" value="EFF67462.1"/>
    <property type="molecule type" value="Genomic_DNA"/>
</dbReference>
<organism evidence="1 2">
    <name type="scientific">Eshraghiella crossota DSM 2876</name>
    <dbReference type="NCBI Taxonomy" id="511680"/>
    <lineage>
        <taxon>Bacteria</taxon>
        <taxon>Bacillati</taxon>
        <taxon>Bacillota</taxon>
        <taxon>Clostridia</taxon>
        <taxon>Lachnospirales</taxon>
        <taxon>Lachnospiraceae</taxon>
        <taxon>Eshraghiella</taxon>
    </lineage>
</organism>
<dbReference type="InterPro" id="IPR036412">
    <property type="entry name" value="HAD-like_sf"/>
</dbReference>
<dbReference type="Gene3D" id="3.30.1240.10">
    <property type="match status" value="1"/>
</dbReference>
<keyword evidence="1" id="KW-0378">Hydrolase</keyword>
<dbReference type="SFLD" id="SFLDS00003">
    <property type="entry name" value="Haloacid_Dehalogenase"/>
    <property type="match status" value="1"/>
</dbReference>
<dbReference type="Proteomes" id="UP000006238">
    <property type="component" value="Unassembled WGS sequence"/>
</dbReference>
<dbReference type="STRING" id="45851.BHV86_04010"/>
<dbReference type="Pfam" id="PF08282">
    <property type="entry name" value="Hydrolase_3"/>
    <property type="match status" value="1"/>
</dbReference>
<dbReference type="GO" id="GO:0016791">
    <property type="term" value="F:phosphatase activity"/>
    <property type="evidence" value="ECO:0007669"/>
    <property type="project" value="TreeGrafter"/>
</dbReference>
<evidence type="ECO:0000313" key="1">
    <source>
        <dbReference type="EMBL" id="EFF67462.1"/>
    </source>
</evidence>
<dbReference type="NCBIfam" id="TIGR00099">
    <property type="entry name" value="Cof-subfamily"/>
    <property type="match status" value="1"/>
</dbReference>
<protein>
    <submittedName>
        <fullName evidence="1">Cof-like hydrolase</fullName>
    </submittedName>
</protein>
<proteinExistence type="predicted"/>
<dbReference type="SUPFAM" id="SSF56784">
    <property type="entry name" value="HAD-like"/>
    <property type="match status" value="1"/>
</dbReference>
<dbReference type="NCBIfam" id="TIGR01484">
    <property type="entry name" value="HAD-SF-IIB"/>
    <property type="match status" value="1"/>
</dbReference>
<keyword evidence="2" id="KW-1185">Reference proteome</keyword>
<dbReference type="HOGENOM" id="CLU_044146_7_2_9"/>
<dbReference type="GO" id="GO:0000287">
    <property type="term" value="F:magnesium ion binding"/>
    <property type="evidence" value="ECO:0007669"/>
    <property type="project" value="TreeGrafter"/>
</dbReference>
<dbReference type="InterPro" id="IPR023214">
    <property type="entry name" value="HAD_sf"/>
</dbReference>
<name>D4S2K7_9FIRM</name>
<dbReference type="PANTHER" id="PTHR10000">
    <property type="entry name" value="PHOSPHOSERINE PHOSPHATASE"/>
    <property type="match status" value="1"/>
</dbReference>
<dbReference type="GO" id="GO:0005829">
    <property type="term" value="C:cytosol"/>
    <property type="evidence" value="ECO:0007669"/>
    <property type="project" value="TreeGrafter"/>
</dbReference>
<dbReference type="InterPro" id="IPR006379">
    <property type="entry name" value="HAD-SF_hydro_IIB"/>
</dbReference>
<dbReference type="RefSeq" id="WP_005604419.1">
    <property type="nucleotide sequence ID" value="NZ_GG663524.1"/>
</dbReference>
<evidence type="ECO:0000313" key="2">
    <source>
        <dbReference type="Proteomes" id="UP000006238"/>
    </source>
</evidence>
<dbReference type="PANTHER" id="PTHR10000:SF8">
    <property type="entry name" value="HAD SUPERFAMILY HYDROLASE-LIKE, TYPE 3"/>
    <property type="match status" value="1"/>
</dbReference>
<comment type="caution">
    <text evidence="1">The sequence shown here is derived from an EMBL/GenBank/DDBJ whole genome shotgun (WGS) entry which is preliminary data.</text>
</comment>
<gene>
    <name evidence="1" type="ORF">BUTYVIB_02329</name>
</gene>
<dbReference type="GeneID" id="98917561"/>
<dbReference type="eggNOG" id="COG0561">
    <property type="taxonomic scope" value="Bacteria"/>
</dbReference>
<sequence>MGKKALFFDIDGTIWDFHNRICESTVEAMKKLHDNGHLTFICSGRSRAYIRNEVLLALGFDGIISGCGTMIEYDNKQVFYKKLDDEFVRYTIDGVRKYGFRPILEGREYLYMDDEDFAGDLYGNKLKKELGSRLIPIKGQKEYDIAKLSCAVTGNNVDKCEEEFGKYFEFILHNEHVVEMVPKGFSKGTGILKVCEMLGIDINDTYAFGDSNNDISMLKTVGHAIVMGNGTEEAKKEADYITTTVMEDGIWNACRYFNLI</sequence>
<dbReference type="Gene3D" id="3.40.50.1000">
    <property type="entry name" value="HAD superfamily/HAD-like"/>
    <property type="match status" value="1"/>
</dbReference>
<dbReference type="InterPro" id="IPR000150">
    <property type="entry name" value="Cof"/>
</dbReference>
<dbReference type="SFLD" id="SFLDG01140">
    <property type="entry name" value="C2.B:_Phosphomannomutase_and_P"/>
    <property type="match status" value="1"/>
</dbReference>
<reference evidence="1 2" key="1">
    <citation type="submission" date="2010-02" db="EMBL/GenBank/DDBJ databases">
        <authorList>
            <person name="Weinstock G."/>
            <person name="Sodergren E."/>
            <person name="Clifton S."/>
            <person name="Fulton L."/>
            <person name="Fulton B."/>
            <person name="Courtney L."/>
            <person name="Fronick C."/>
            <person name="Harrison M."/>
            <person name="Strong C."/>
            <person name="Farmer C."/>
            <person name="Delahaunty K."/>
            <person name="Markovic C."/>
            <person name="Hall O."/>
            <person name="Minx P."/>
            <person name="Tomlinson C."/>
            <person name="Mitreva M."/>
            <person name="Nelson J."/>
            <person name="Hou S."/>
            <person name="Wollam A."/>
            <person name="Pepin K.H."/>
            <person name="Johnson M."/>
            <person name="Bhonagiri V."/>
            <person name="Zhang X."/>
            <person name="Suruliraj S."/>
            <person name="Warren W."/>
            <person name="Chinwalla A."/>
            <person name="Mardis E.R."/>
            <person name="Wilson R.K."/>
        </authorList>
    </citation>
    <scope>NUCLEOTIDE SEQUENCE [LARGE SCALE GENOMIC DNA]</scope>
    <source>
        <strain evidence="1 2">DSM 2876</strain>
    </source>
</reference>
<dbReference type="AlphaFoldDB" id="D4S2K7"/>